<reference evidence="1 2" key="1">
    <citation type="submission" date="2019-06" db="EMBL/GenBank/DDBJ databases">
        <title>Genomics analysis of Aphanomyces spp. identifies a new class of oomycete effector associated with host adaptation.</title>
        <authorList>
            <person name="Gaulin E."/>
        </authorList>
    </citation>
    <scope>NUCLEOTIDE SEQUENCE [LARGE SCALE GENOMIC DNA]</scope>
    <source>
        <strain evidence="1 2">E</strain>
    </source>
</reference>
<protein>
    <recommendedName>
        <fullName evidence="3">COMM domain-containing protein</fullName>
    </recommendedName>
</protein>
<dbReference type="EMBL" id="VJMI01010864">
    <property type="protein sequence ID" value="KAF0754450.1"/>
    <property type="molecule type" value="Genomic_DNA"/>
</dbReference>
<evidence type="ECO:0000313" key="1">
    <source>
        <dbReference type="EMBL" id="KAF0754450.1"/>
    </source>
</evidence>
<accession>A0A6A5ALC4</accession>
<dbReference type="VEuPathDB" id="FungiDB:H257_12149"/>
<name>A0A6A5ALC4_APHAT</name>
<comment type="caution">
    <text evidence="1">The sequence shown here is derived from an EMBL/GenBank/DDBJ whole genome shotgun (WGS) entry which is preliminary data.</text>
</comment>
<sequence length="137" mass="15248">MHRRSSLTAERLEDTLHEAADAMGRGEVPRAEKWQRFFVQALGTTKDQFGAFVAEYGIPSDMIDTIRDIVDARAPDIHRYLLRQAASISKSHLVDFDYSVRVTLELNQAQLDEVLVEFDAIDATLSSLVPMASAAAP</sequence>
<organism evidence="1 2">
    <name type="scientific">Aphanomyces astaci</name>
    <name type="common">Crayfish plague agent</name>
    <dbReference type="NCBI Taxonomy" id="112090"/>
    <lineage>
        <taxon>Eukaryota</taxon>
        <taxon>Sar</taxon>
        <taxon>Stramenopiles</taxon>
        <taxon>Oomycota</taxon>
        <taxon>Saprolegniomycetes</taxon>
        <taxon>Saprolegniales</taxon>
        <taxon>Verrucalvaceae</taxon>
        <taxon>Aphanomyces</taxon>
    </lineage>
</organism>
<dbReference type="AlphaFoldDB" id="A0A6A5ALC4"/>
<evidence type="ECO:0008006" key="3">
    <source>
        <dbReference type="Google" id="ProtNLM"/>
    </source>
</evidence>
<evidence type="ECO:0000313" key="2">
    <source>
        <dbReference type="Proteomes" id="UP000469452"/>
    </source>
</evidence>
<gene>
    <name evidence="1" type="ORF">AaE_005327</name>
</gene>
<dbReference type="Proteomes" id="UP000469452">
    <property type="component" value="Unassembled WGS sequence"/>
</dbReference>
<proteinExistence type="predicted"/>